<dbReference type="InterPro" id="IPR011204">
    <property type="entry name" value="Virulence_RhuM-like"/>
</dbReference>
<dbReference type="PATRIC" id="fig|1203554.3.peg.203"/>
<evidence type="ECO:0000313" key="2">
    <source>
        <dbReference type="Proteomes" id="UP000014400"/>
    </source>
</evidence>
<evidence type="ECO:0008006" key="3">
    <source>
        <dbReference type="Google" id="ProtNLM"/>
    </source>
</evidence>
<name>S3CN57_9BURK</name>
<dbReference type="PANTHER" id="PTHR35810">
    <property type="entry name" value="CYTOPLASMIC PROTEIN-RELATED"/>
    <property type="match status" value="1"/>
</dbReference>
<accession>S3CN57</accession>
<dbReference type="HOGENOM" id="CLU_048266_0_2_4"/>
<sequence length="237" mass="27270">MNHTKKPEPQKDVETLPNISATSEKQNVVLYGELGNGPIVEVFILNETMWMTQRQMAEVFNVDRSVIGKHLKNVFESGELTQDMVCAKFAHTASDGRIYETMFYSLDAIISVGYRVNSTQATRFRIWATQVLKEYIIKGFALDDERLKQSKKLFGQDYFRELLQRVRSIRTSEAQIWRQVTDIFIACSIDYDKGSETARKFFARVQNLFHFAITGQTAAEIVYTHADHKKPHMGLTT</sequence>
<keyword evidence="2" id="KW-1185">Reference proteome</keyword>
<evidence type="ECO:0000313" key="1">
    <source>
        <dbReference type="EMBL" id="EPE01980.1"/>
    </source>
</evidence>
<proteinExistence type="predicted"/>
<dbReference type="eggNOG" id="COG3943">
    <property type="taxonomic scope" value="Bacteria"/>
</dbReference>
<comment type="caution">
    <text evidence="1">The sequence shown here is derived from an EMBL/GenBank/DDBJ whole genome shotgun (WGS) entry which is preliminary data.</text>
</comment>
<dbReference type="PANTHER" id="PTHR35810:SF1">
    <property type="entry name" value="CYTOPLASMIC PROTEIN"/>
    <property type="match status" value="1"/>
</dbReference>
<protein>
    <recommendedName>
        <fullName evidence="3">Bro-N domain-containing protein</fullName>
    </recommendedName>
</protein>
<dbReference type="Proteomes" id="UP000014400">
    <property type="component" value="Unassembled WGS sequence"/>
</dbReference>
<dbReference type="Pfam" id="PF13310">
    <property type="entry name" value="Virulence_RhuM"/>
    <property type="match status" value="1"/>
</dbReference>
<dbReference type="AlphaFoldDB" id="S3CN57"/>
<reference evidence="1 2" key="1">
    <citation type="submission" date="2013-04" db="EMBL/GenBank/DDBJ databases">
        <title>The Genome Sequence of Sutterella wadsworthensis HGA0223.</title>
        <authorList>
            <consortium name="The Broad Institute Genomics Platform"/>
            <person name="Earl A."/>
            <person name="Ward D."/>
            <person name="Feldgarden M."/>
            <person name="Gevers D."/>
            <person name="Schmidt T.M."/>
            <person name="Dover J."/>
            <person name="Dai D."/>
            <person name="Walker B."/>
            <person name="Young S."/>
            <person name="Zeng Q."/>
            <person name="Gargeya S."/>
            <person name="Fitzgerald M."/>
            <person name="Haas B."/>
            <person name="Abouelleil A."/>
            <person name="Allen A.W."/>
            <person name="Alvarado L."/>
            <person name="Arachchi H.M."/>
            <person name="Berlin A.M."/>
            <person name="Chapman S.B."/>
            <person name="Gainer-Dewar J."/>
            <person name="Goldberg J."/>
            <person name="Griggs A."/>
            <person name="Gujja S."/>
            <person name="Hansen M."/>
            <person name="Howarth C."/>
            <person name="Imamovic A."/>
            <person name="Ireland A."/>
            <person name="Larimer J."/>
            <person name="McCowan C."/>
            <person name="Murphy C."/>
            <person name="Pearson M."/>
            <person name="Poon T.W."/>
            <person name="Priest M."/>
            <person name="Roberts A."/>
            <person name="Saif S."/>
            <person name="Shea T."/>
            <person name="Sisk P."/>
            <person name="Sykes S."/>
            <person name="Wortman J."/>
            <person name="Nusbaum C."/>
            <person name="Birren B."/>
        </authorList>
    </citation>
    <scope>NUCLEOTIDE SEQUENCE [LARGE SCALE GENOMIC DNA]</scope>
    <source>
        <strain evidence="1 2">HGA0223</strain>
    </source>
</reference>
<gene>
    <name evidence="1" type="ORF">HMPREF1476_00216</name>
</gene>
<dbReference type="EMBL" id="ATCF01000004">
    <property type="protein sequence ID" value="EPE01980.1"/>
    <property type="molecule type" value="Genomic_DNA"/>
</dbReference>
<dbReference type="STRING" id="1203554.HMPREF1476_00216"/>
<organism evidence="1 2">
    <name type="scientific">Sutterella wadsworthensis HGA0223</name>
    <dbReference type="NCBI Taxonomy" id="1203554"/>
    <lineage>
        <taxon>Bacteria</taxon>
        <taxon>Pseudomonadati</taxon>
        <taxon>Pseudomonadota</taxon>
        <taxon>Betaproteobacteria</taxon>
        <taxon>Burkholderiales</taxon>
        <taxon>Sutterellaceae</taxon>
        <taxon>Sutterella</taxon>
    </lineage>
</organism>